<keyword evidence="3" id="KW-0732">Signal</keyword>
<proteinExistence type="predicted"/>
<evidence type="ECO:0000313" key="4">
    <source>
        <dbReference type="EMBL" id="PZX53282.1"/>
    </source>
</evidence>
<evidence type="ECO:0000256" key="2">
    <source>
        <dbReference type="SAM" id="Phobius"/>
    </source>
</evidence>
<feature type="coiled-coil region" evidence="1">
    <location>
        <begin position="64"/>
        <end position="91"/>
    </location>
</feature>
<gene>
    <name evidence="4" type="ORF">LV85_01700</name>
</gene>
<dbReference type="AlphaFoldDB" id="A0A2W7SRN2"/>
<feature type="signal peptide" evidence="3">
    <location>
        <begin position="1"/>
        <end position="18"/>
    </location>
</feature>
<keyword evidence="2" id="KW-0472">Membrane</keyword>
<protein>
    <submittedName>
        <fullName evidence="4">Uncharacterized protein</fullName>
    </submittedName>
</protein>
<evidence type="ECO:0000256" key="3">
    <source>
        <dbReference type="SAM" id="SignalP"/>
    </source>
</evidence>
<dbReference type="Proteomes" id="UP000248882">
    <property type="component" value="Unassembled WGS sequence"/>
</dbReference>
<dbReference type="OrthoDB" id="824312at2"/>
<feature type="chain" id="PRO_5015932882" evidence="3">
    <location>
        <begin position="19"/>
        <end position="136"/>
    </location>
</feature>
<comment type="caution">
    <text evidence="4">The sequence shown here is derived from an EMBL/GenBank/DDBJ whole genome shotgun (WGS) entry which is preliminary data.</text>
</comment>
<keyword evidence="2" id="KW-0812">Transmembrane</keyword>
<reference evidence="4 5" key="1">
    <citation type="submission" date="2018-06" db="EMBL/GenBank/DDBJ databases">
        <title>Genomic Encyclopedia of Archaeal and Bacterial Type Strains, Phase II (KMG-II): from individual species to whole genera.</title>
        <authorList>
            <person name="Goeker M."/>
        </authorList>
    </citation>
    <scope>NUCLEOTIDE SEQUENCE [LARGE SCALE GENOMIC DNA]</scope>
    <source>
        <strain evidence="4 5">DSM 19830</strain>
    </source>
</reference>
<evidence type="ECO:0000256" key="1">
    <source>
        <dbReference type="SAM" id="Coils"/>
    </source>
</evidence>
<name>A0A2W7SRN2_9BACT</name>
<accession>A0A2W7SRN2</accession>
<keyword evidence="5" id="KW-1185">Reference proteome</keyword>
<dbReference type="EMBL" id="QKZT01000006">
    <property type="protein sequence ID" value="PZX53282.1"/>
    <property type="molecule type" value="Genomic_DNA"/>
</dbReference>
<sequence>MKTAIFTWLFLLPIQIYASNISTLENTASPTALEESKVQALESDAKVLTSTDLTVRSENFQAIAVSQEKDIQRLKSQLAHKNHEINSQQLDTWKAKSATLIFFVGMLLFAFLYIRTKLNVERPEMATLSKLYPQEK</sequence>
<keyword evidence="2" id="KW-1133">Transmembrane helix</keyword>
<feature type="transmembrane region" description="Helical" evidence="2">
    <location>
        <begin position="97"/>
        <end position="114"/>
    </location>
</feature>
<organism evidence="4 5">
    <name type="scientific">Algoriphagus chordae</name>
    <dbReference type="NCBI Taxonomy" id="237019"/>
    <lineage>
        <taxon>Bacteria</taxon>
        <taxon>Pseudomonadati</taxon>
        <taxon>Bacteroidota</taxon>
        <taxon>Cytophagia</taxon>
        <taxon>Cytophagales</taxon>
        <taxon>Cyclobacteriaceae</taxon>
        <taxon>Algoriphagus</taxon>
    </lineage>
</organism>
<keyword evidence="1" id="KW-0175">Coiled coil</keyword>
<dbReference type="RefSeq" id="WP_111318256.1">
    <property type="nucleotide sequence ID" value="NZ_QKZT01000006.1"/>
</dbReference>
<evidence type="ECO:0000313" key="5">
    <source>
        <dbReference type="Proteomes" id="UP000248882"/>
    </source>
</evidence>